<dbReference type="Pfam" id="PF02518">
    <property type="entry name" value="HATPase_c"/>
    <property type="match status" value="1"/>
</dbReference>
<dbReference type="PANTHER" id="PTHR45436:SF5">
    <property type="entry name" value="SENSOR HISTIDINE KINASE TRCS"/>
    <property type="match status" value="1"/>
</dbReference>
<dbReference type="CDD" id="cd00082">
    <property type="entry name" value="HisKA"/>
    <property type="match status" value="1"/>
</dbReference>
<dbReference type="GO" id="GO:0000155">
    <property type="term" value="F:phosphorelay sensor kinase activity"/>
    <property type="evidence" value="ECO:0007669"/>
    <property type="project" value="InterPro"/>
</dbReference>
<feature type="transmembrane region" description="Helical" evidence="11">
    <location>
        <begin position="151"/>
        <end position="174"/>
    </location>
</feature>
<evidence type="ECO:0000313" key="14">
    <source>
        <dbReference type="EMBL" id="TXN29036.1"/>
    </source>
</evidence>
<dbReference type="SMART" id="SM00388">
    <property type="entry name" value="HisKA"/>
    <property type="match status" value="1"/>
</dbReference>
<evidence type="ECO:0000256" key="9">
    <source>
        <dbReference type="ARBA" id="ARBA00023012"/>
    </source>
</evidence>
<feature type="domain" description="Histidine kinase" evidence="12">
    <location>
        <begin position="232"/>
        <end position="450"/>
    </location>
</feature>
<dbReference type="SMART" id="SM00304">
    <property type="entry name" value="HAMP"/>
    <property type="match status" value="1"/>
</dbReference>
<feature type="transmembrane region" description="Helical" evidence="11">
    <location>
        <begin position="12"/>
        <end position="30"/>
    </location>
</feature>
<dbReference type="PROSITE" id="PS50885">
    <property type="entry name" value="HAMP"/>
    <property type="match status" value="1"/>
</dbReference>
<comment type="caution">
    <text evidence="14">The sequence shown here is derived from an EMBL/GenBank/DDBJ whole genome shotgun (WGS) entry which is preliminary data.</text>
</comment>
<evidence type="ECO:0000313" key="15">
    <source>
        <dbReference type="Proteomes" id="UP000321379"/>
    </source>
</evidence>
<evidence type="ECO:0000256" key="5">
    <source>
        <dbReference type="ARBA" id="ARBA00022679"/>
    </source>
</evidence>
<dbReference type="Gene3D" id="1.10.287.130">
    <property type="match status" value="1"/>
</dbReference>
<dbReference type="SUPFAM" id="SSF55874">
    <property type="entry name" value="ATPase domain of HSP90 chaperone/DNA topoisomerase II/histidine kinase"/>
    <property type="match status" value="1"/>
</dbReference>
<name>A0A5C8UL94_9MICO</name>
<dbReference type="Gene3D" id="3.30.565.10">
    <property type="entry name" value="Histidine kinase-like ATPase, C-terminal domain"/>
    <property type="match status" value="1"/>
</dbReference>
<keyword evidence="5" id="KW-0808">Transferase</keyword>
<dbReference type="GO" id="GO:0005886">
    <property type="term" value="C:plasma membrane"/>
    <property type="evidence" value="ECO:0007669"/>
    <property type="project" value="UniProtKB-SubCell"/>
</dbReference>
<dbReference type="InterPro" id="IPR005467">
    <property type="entry name" value="His_kinase_dom"/>
</dbReference>
<dbReference type="PANTHER" id="PTHR45436">
    <property type="entry name" value="SENSOR HISTIDINE KINASE YKOH"/>
    <property type="match status" value="1"/>
</dbReference>
<evidence type="ECO:0000256" key="2">
    <source>
        <dbReference type="ARBA" id="ARBA00004236"/>
    </source>
</evidence>
<keyword evidence="8 11" id="KW-1133">Transmembrane helix</keyword>
<dbReference type="EMBL" id="VRMG01000010">
    <property type="protein sequence ID" value="TXN29036.1"/>
    <property type="molecule type" value="Genomic_DNA"/>
</dbReference>
<feature type="domain" description="HAMP" evidence="13">
    <location>
        <begin position="171"/>
        <end position="224"/>
    </location>
</feature>
<keyword evidence="6 11" id="KW-0812">Transmembrane</keyword>
<dbReference type="SMART" id="SM00387">
    <property type="entry name" value="HATPase_c"/>
    <property type="match status" value="1"/>
</dbReference>
<evidence type="ECO:0000256" key="1">
    <source>
        <dbReference type="ARBA" id="ARBA00000085"/>
    </source>
</evidence>
<keyword evidence="9" id="KW-0902">Two-component regulatory system</keyword>
<comment type="catalytic activity">
    <reaction evidence="1">
        <text>ATP + protein L-histidine = ADP + protein N-phospho-L-histidine.</text>
        <dbReference type="EC" id="2.7.13.3"/>
    </reaction>
</comment>
<sequence length="450" mass="47175">MLSRLSIRARITLGSILVAVVIFSIALVAVRVQVATILTTADSTLARGDLNSFADEIIANPANTLDDPGTGVLLFVRAPDGTVQVDTMPHIIREHLEHRDGANEQLTQDVEGMDFVVVGRVVHTSAGTWSLWAARSTGSSTLALQGLDSTLIIGALVLLAGFGVASWVLASAALRPVERMRRKAELLGADPGEGGLPVGPARDEIAELASTLNALLDRIRQSTEREKQMVSDAAHELRTPLSVLKTQLELAHDDFGDAEALARQLVAAEVSVDRLSALATNMLELSKLESAGTPTTPSSTEQLVTELMGSVDRARMLAIAKDVEVAFSVNVTGEDAAFAIGQHSFGRVVDNLLSNAIAAVHEEGVVTASLSTEPGGLVLEIRDDGPGMPESFLPHAFDRFSRPDDSRTSSTGGSGLGLAVVGAIIDSSGGSVSLHNGGPGLVVTVRLPQM</sequence>
<evidence type="ECO:0000256" key="7">
    <source>
        <dbReference type="ARBA" id="ARBA00022777"/>
    </source>
</evidence>
<reference evidence="14 15" key="1">
    <citation type="submission" date="2019-08" db="EMBL/GenBank/DDBJ databases">
        <title>Bacterial whole genome sequence for Glaciihabitans sp. CHu50b-6-2.</title>
        <authorList>
            <person name="Jin L."/>
        </authorList>
    </citation>
    <scope>NUCLEOTIDE SEQUENCE [LARGE SCALE GENOMIC DNA]</scope>
    <source>
        <strain evidence="14 15">CHu50b-6-2</strain>
    </source>
</reference>
<organism evidence="14 15">
    <name type="scientific">Lacisediminihabitans profunda</name>
    <dbReference type="NCBI Taxonomy" id="2594790"/>
    <lineage>
        <taxon>Bacteria</taxon>
        <taxon>Bacillati</taxon>
        <taxon>Actinomycetota</taxon>
        <taxon>Actinomycetes</taxon>
        <taxon>Micrococcales</taxon>
        <taxon>Microbacteriaceae</taxon>
        <taxon>Lacisediminihabitans</taxon>
    </lineage>
</organism>
<accession>A0A5C8UL94</accession>
<comment type="subcellular location">
    <subcellularLocation>
        <location evidence="2">Cell membrane</location>
    </subcellularLocation>
</comment>
<dbReference type="PROSITE" id="PS50109">
    <property type="entry name" value="HIS_KIN"/>
    <property type="match status" value="1"/>
</dbReference>
<dbReference type="CDD" id="cd00075">
    <property type="entry name" value="HATPase"/>
    <property type="match status" value="1"/>
</dbReference>
<dbReference type="Gene3D" id="6.10.340.10">
    <property type="match status" value="1"/>
</dbReference>
<dbReference type="InterPro" id="IPR003661">
    <property type="entry name" value="HisK_dim/P_dom"/>
</dbReference>
<evidence type="ECO:0000256" key="6">
    <source>
        <dbReference type="ARBA" id="ARBA00022692"/>
    </source>
</evidence>
<dbReference type="InterPro" id="IPR004358">
    <property type="entry name" value="Sig_transdc_His_kin-like_C"/>
</dbReference>
<dbReference type="EC" id="2.7.13.3" evidence="3"/>
<keyword evidence="10 11" id="KW-0472">Membrane</keyword>
<dbReference type="SUPFAM" id="SSF47384">
    <property type="entry name" value="Homodimeric domain of signal transducing histidine kinase"/>
    <property type="match status" value="1"/>
</dbReference>
<dbReference type="InterPro" id="IPR003660">
    <property type="entry name" value="HAMP_dom"/>
</dbReference>
<evidence type="ECO:0000256" key="3">
    <source>
        <dbReference type="ARBA" id="ARBA00012438"/>
    </source>
</evidence>
<evidence type="ECO:0000256" key="11">
    <source>
        <dbReference type="SAM" id="Phobius"/>
    </source>
</evidence>
<dbReference type="AlphaFoldDB" id="A0A5C8UL94"/>
<dbReference type="PRINTS" id="PR00344">
    <property type="entry name" value="BCTRLSENSOR"/>
</dbReference>
<dbReference type="InterPro" id="IPR003594">
    <property type="entry name" value="HATPase_dom"/>
</dbReference>
<dbReference type="InterPro" id="IPR036097">
    <property type="entry name" value="HisK_dim/P_sf"/>
</dbReference>
<evidence type="ECO:0000259" key="13">
    <source>
        <dbReference type="PROSITE" id="PS50885"/>
    </source>
</evidence>
<keyword evidence="4" id="KW-0597">Phosphoprotein</keyword>
<evidence type="ECO:0000256" key="10">
    <source>
        <dbReference type="ARBA" id="ARBA00023136"/>
    </source>
</evidence>
<dbReference type="Proteomes" id="UP000321379">
    <property type="component" value="Unassembled WGS sequence"/>
</dbReference>
<evidence type="ECO:0000256" key="8">
    <source>
        <dbReference type="ARBA" id="ARBA00022989"/>
    </source>
</evidence>
<dbReference type="Pfam" id="PF00672">
    <property type="entry name" value="HAMP"/>
    <property type="match status" value="1"/>
</dbReference>
<dbReference type="InterPro" id="IPR036890">
    <property type="entry name" value="HATPase_C_sf"/>
</dbReference>
<keyword evidence="7 14" id="KW-0418">Kinase</keyword>
<dbReference type="InterPro" id="IPR050428">
    <property type="entry name" value="TCS_sensor_his_kinase"/>
</dbReference>
<protein>
    <recommendedName>
        <fullName evidence="3">histidine kinase</fullName>
        <ecNumber evidence="3">2.7.13.3</ecNumber>
    </recommendedName>
</protein>
<proteinExistence type="predicted"/>
<evidence type="ECO:0000256" key="4">
    <source>
        <dbReference type="ARBA" id="ARBA00022553"/>
    </source>
</evidence>
<keyword evidence="15" id="KW-1185">Reference proteome</keyword>
<dbReference type="Pfam" id="PF00512">
    <property type="entry name" value="HisKA"/>
    <property type="match status" value="1"/>
</dbReference>
<evidence type="ECO:0000259" key="12">
    <source>
        <dbReference type="PROSITE" id="PS50109"/>
    </source>
</evidence>
<gene>
    <name evidence="14" type="ORF">FVP33_16025</name>
</gene>